<keyword evidence="4" id="KW-0804">Transcription</keyword>
<reference evidence="7 8" key="1">
    <citation type="journal article" date="2019" name="Int. J. Syst. Evol. Microbiol.">
        <title>The Global Catalogue of Microorganisms (GCM) 10K type strain sequencing project: providing services to taxonomists for standard genome sequencing and annotation.</title>
        <authorList>
            <consortium name="The Broad Institute Genomics Platform"/>
            <consortium name="The Broad Institute Genome Sequencing Center for Infectious Disease"/>
            <person name="Wu L."/>
            <person name="Ma J."/>
        </authorList>
    </citation>
    <scope>NUCLEOTIDE SEQUENCE [LARGE SCALE GENOMIC DNA]</scope>
    <source>
        <strain evidence="7 8">JCM 12393</strain>
    </source>
</reference>
<keyword evidence="3 5" id="KW-0238">DNA-binding</keyword>
<keyword evidence="8" id="KW-1185">Reference proteome</keyword>
<evidence type="ECO:0000313" key="7">
    <source>
        <dbReference type="EMBL" id="GAA1385451.1"/>
    </source>
</evidence>
<dbReference type="InterPro" id="IPR001647">
    <property type="entry name" value="HTH_TetR"/>
</dbReference>
<feature type="domain" description="HTH tetR-type" evidence="6">
    <location>
        <begin position="8"/>
        <end position="68"/>
    </location>
</feature>
<evidence type="ECO:0000256" key="5">
    <source>
        <dbReference type="PROSITE-ProRule" id="PRU00335"/>
    </source>
</evidence>
<name>A0ABN1XQ70_9ACTN</name>
<dbReference type="PANTHER" id="PTHR30055:SF234">
    <property type="entry name" value="HTH-TYPE TRANSCRIPTIONAL REGULATOR BETI"/>
    <property type="match status" value="1"/>
</dbReference>
<keyword evidence="2" id="KW-0805">Transcription regulation</keyword>
<dbReference type="PANTHER" id="PTHR30055">
    <property type="entry name" value="HTH-TYPE TRANSCRIPTIONAL REGULATOR RUTR"/>
    <property type="match status" value="1"/>
</dbReference>
<evidence type="ECO:0000259" key="6">
    <source>
        <dbReference type="PROSITE" id="PS50977"/>
    </source>
</evidence>
<dbReference type="InterPro" id="IPR039538">
    <property type="entry name" value="BetI_C"/>
</dbReference>
<accession>A0ABN1XQ70</accession>
<gene>
    <name evidence="7" type="ORF">GCM10009639_08060</name>
</gene>
<comment type="caution">
    <text evidence="7">The sequence shown here is derived from an EMBL/GenBank/DDBJ whole genome shotgun (WGS) entry which is preliminary data.</text>
</comment>
<evidence type="ECO:0000256" key="1">
    <source>
        <dbReference type="ARBA" id="ARBA00022491"/>
    </source>
</evidence>
<dbReference type="InterPro" id="IPR009057">
    <property type="entry name" value="Homeodomain-like_sf"/>
</dbReference>
<dbReference type="Pfam" id="PF13977">
    <property type="entry name" value="TetR_C_6"/>
    <property type="match status" value="1"/>
</dbReference>
<dbReference type="Gene3D" id="1.10.357.10">
    <property type="entry name" value="Tetracycline Repressor, domain 2"/>
    <property type="match status" value="1"/>
</dbReference>
<evidence type="ECO:0000256" key="4">
    <source>
        <dbReference type="ARBA" id="ARBA00023163"/>
    </source>
</evidence>
<proteinExistence type="predicted"/>
<dbReference type="InterPro" id="IPR023772">
    <property type="entry name" value="DNA-bd_HTH_TetR-type_CS"/>
</dbReference>
<dbReference type="SUPFAM" id="SSF48498">
    <property type="entry name" value="Tetracyclin repressor-like, C-terminal domain"/>
    <property type="match status" value="1"/>
</dbReference>
<evidence type="ECO:0000256" key="3">
    <source>
        <dbReference type="ARBA" id="ARBA00023125"/>
    </source>
</evidence>
<evidence type="ECO:0000313" key="8">
    <source>
        <dbReference type="Proteomes" id="UP001499863"/>
    </source>
</evidence>
<dbReference type="RefSeq" id="WP_344325814.1">
    <property type="nucleotide sequence ID" value="NZ_BAAAKJ010000036.1"/>
</dbReference>
<keyword evidence="1" id="KW-0678">Repressor</keyword>
<dbReference type="EMBL" id="BAAAKJ010000036">
    <property type="protein sequence ID" value="GAA1385451.1"/>
    <property type="molecule type" value="Genomic_DNA"/>
</dbReference>
<dbReference type="PROSITE" id="PS01081">
    <property type="entry name" value="HTH_TETR_1"/>
    <property type="match status" value="1"/>
</dbReference>
<protein>
    <submittedName>
        <fullName evidence="7">TetR family transcriptional regulator C-terminal domain-containing protein</fullName>
    </submittedName>
</protein>
<dbReference type="Proteomes" id="UP001499863">
    <property type="component" value="Unassembled WGS sequence"/>
</dbReference>
<feature type="DNA-binding region" description="H-T-H motif" evidence="5">
    <location>
        <begin position="31"/>
        <end position="50"/>
    </location>
</feature>
<sequence length="211" mass="23074">MPKVVIAENRRQDVARAVLRLVARDGLEHASLRNIADEAGLAIGSVRHYFDGQSEVVTFAMEELCARIGERVRRHAERLLNPAAPTGPADRRAAVEALLAELLPLDDVRREEAELWLAFTTAARTRPELRPGAALLHESTRHLIARVLDEARRAGGAPADLDVPLETERLAALLDGLALGMVLHPAGVPPRTALLILRRHLRDLAERPGPA</sequence>
<dbReference type="InterPro" id="IPR036271">
    <property type="entry name" value="Tet_transcr_reg_TetR-rel_C_sf"/>
</dbReference>
<evidence type="ECO:0000256" key="2">
    <source>
        <dbReference type="ARBA" id="ARBA00023015"/>
    </source>
</evidence>
<organism evidence="7 8">
    <name type="scientific">Kitasatospora putterlickiae</name>
    <dbReference type="NCBI Taxonomy" id="221725"/>
    <lineage>
        <taxon>Bacteria</taxon>
        <taxon>Bacillati</taxon>
        <taxon>Actinomycetota</taxon>
        <taxon>Actinomycetes</taxon>
        <taxon>Kitasatosporales</taxon>
        <taxon>Streptomycetaceae</taxon>
        <taxon>Kitasatospora</taxon>
    </lineage>
</organism>
<dbReference type="SUPFAM" id="SSF46689">
    <property type="entry name" value="Homeodomain-like"/>
    <property type="match status" value="1"/>
</dbReference>
<dbReference type="PROSITE" id="PS50977">
    <property type="entry name" value="HTH_TETR_2"/>
    <property type="match status" value="1"/>
</dbReference>
<dbReference type="InterPro" id="IPR050109">
    <property type="entry name" value="HTH-type_TetR-like_transc_reg"/>
</dbReference>